<feature type="domain" description="Band 7" evidence="3">
    <location>
        <begin position="25"/>
        <end position="198"/>
    </location>
</feature>
<dbReference type="Gene3D" id="3.30.479.30">
    <property type="entry name" value="Band 7 domain"/>
    <property type="match status" value="1"/>
</dbReference>
<dbReference type="EMBL" id="CP021255">
    <property type="protein sequence ID" value="AVD70686.1"/>
    <property type="molecule type" value="Genomic_DNA"/>
</dbReference>
<dbReference type="OrthoDB" id="5362254at2"/>
<sequence length="497" mass="54977">MAALLVVLVFIVLGALALFIVLAMCFRTVVETNEVHIVQSADKTVSYGKDTGNGNVYYEFPSWVPLFGVSKIVLPMSVFAIKINEYEAYDVGRLPFIVDVTAFFRIENSNLAAQRVRDINDLESQLTNIIQGSIRSILAKRELEEILAIRSALGDDFTEAVTTQLKNWGVAPVKNIELMDIKDRDGERVIHNIMEKKKSAIEKDSRVEVAENLKRAKIAEIEAQRETDIKEQEAHKLVGLKTVENEREVQISREQANQCINAQQKITQEKAMEVLQVQEVKKAEIKKQVEIVQAEQEQQKVEIDAEAKKNAKIKDAEANRANQILIAQGDREKQILNAQANKETQILVAQGAKESQFLAAEALLEMKNKESQGIQKIGEAEAEALRLKELAPISAQIELARAIGENGGYQGYLIAIRQLEACEVIGVEQAKAMSQADLKVIANGGSIGEGMNDIKDIISAKGGVQLGAMLEGLAQSDVGRKILGRVVERPQDRNGEK</sequence>
<proteinExistence type="predicted"/>
<dbReference type="Proteomes" id="UP000239867">
    <property type="component" value="Chromosome"/>
</dbReference>
<keyword evidence="5" id="KW-1185">Reference proteome</keyword>
<dbReference type="InterPro" id="IPR036013">
    <property type="entry name" value="Band_7/SPFH_dom_sf"/>
</dbReference>
<accession>A0A2L1GM19</accession>
<comment type="subcellular location">
    <subcellularLocation>
        <location evidence="1">Membrane</location>
        <topology evidence="1">Single-pass membrane protein</topology>
    </subcellularLocation>
</comment>
<evidence type="ECO:0000256" key="1">
    <source>
        <dbReference type="ARBA" id="ARBA00004167"/>
    </source>
</evidence>
<protein>
    <recommendedName>
        <fullName evidence="3">Band 7 domain-containing protein</fullName>
    </recommendedName>
</protein>
<organism evidence="4 5">
    <name type="scientific">Desulfobulbus oralis</name>
    <dbReference type="NCBI Taxonomy" id="1986146"/>
    <lineage>
        <taxon>Bacteria</taxon>
        <taxon>Pseudomonadati</taxon>
        <taxon>Thermodesulfobacteriota</taxon>
        <taxon>Desulfobulbia</taxon>
        <taxon>Desulfobulbales</taxon>
        <taxon>Desulfobulbaceae</taxon>
        <taxon>Desulfobulbus</taxon>
    </lineage>
</organism>
<dbReference type="Pfam" id="PF01145">
    <property type="entry name" value="Band_7"/>
    <property type="match status" value="1"/>
</dbReference>
<name>A0A2L1GM19_9BACT</name>
<evidence type="ECO:0000313" key="5">
    <source>
        <dbReference type="Proteomes" id="UP000239867"/>
    </source>
</evidence>
<reference evidence="4 5" key="1">
    <citation type="journal article" date="2018" name="MBio">
        <title>Insights into the evolution of host association through the isolation and characterization of a novel human periodontal pathobiont, Desulfobulbus oralis.</title>
        <authorList>
            <person name="Cross K.L."/>
            <person name="Chirania P."/>
            <person name="Xiong W."/>
            <person name="Beall C.J."/>
            <person name="Elkins J.G."/>
            <person name="Giannone R.J."/>
            <person name="Griffen A.L."/>
            <person name="Guss A.M."/>
            <person name="Hettich R.L."/>
            <person name="Joshi S.S."/>
            <person name="Mokrzan E.M."/>
            <person name="Martin R.K."/>
            <person name="Zhulin I.B."/>
            <person name="Leys E.J."/>
            <person name="Podar M."/>
        </authorList>
    </citation>
    <scope>NUCLEOTIDE SEQUENCE [LARGE SCALE GENOMIC DNA]</scope>
    <source>
        <strain evidence="4 5">ORNL</strain>
    </source>
</reference>
<evidence type="ECO:0000313" key="4">
    <source>
        <dbReference type="EMBL" id="AVD70686.1"/>
    </source>
</evidence>
<dbReference type="SMART" id="SM00244">
    <property type="entry name" value="PHB"/>
    <property type="match status" value="1"/>
</dbReference>
<dbReference type="KEGG" id="deo:CAY53_03635"/>
<feature type="coiled-coil region" evidence="2">
    <location>
        <begin position="275"/>
        <end position="311"/>
    </location>
</feature>
<dbReference type="GO" id="GO:0016020">
    <property type="term" value="C:membrane"/>
    <property type="evidence" value="ECO:0007669"/>
    <property type="project" value="UniProtKB-SubCell"/>
</dbReference>
<evidence type="ECO:0000259" key="3">
    <source>
        <dbReference type="SMART" id="SM00244"/>
    </source>
</evidence>
<dbReference type="SUPFAM" id="SSF117892">
    <property type="entry name" value="Band 7/SPFH domain"/>
    <property type="match status" value="1"/>
</dbReference>
<gene>
    <name evidence="4" type="ORF">CAY53_03635</name>
</gene>
<keyword evidence="2" id="KW-0175">Coiled coil</keyword>
<dbReference type="InterPro" id="IPR001107">
    <property type="entry name" value="Band_7"/>
</dbReference>
<dbReference type="RefSeq" id="WP_104935980.1">
    <property type="nucleotide sequence ID" value="NZ_CP021255.1"/>
</dbReference>
<evidence type="ECO:0000256" key="2">
    <source>
        <dbReference type="SAM" id="Coils"/>
    </source>
</evidence>
<dbReference type="AlphaFoldDB" id="A0A2L1GM19"/>